<proteinExistence type="predicted"/>
<reference evidence="2 3" key="1">
    <citation type="submission" date="2022-07" db="EMBL/GenBank/DDBJ databases">
        <title>Mucilaginibacter sp. JC4.</title>
        <authorList>
            <person name="Le V."/>
            <person name="Ko S.-R."/>
            <person name="Ahn C.-Y."/>
            <person name="Oh H.-M."/>
        </authorList>
    </citation>
    <scope>NUCLEOTIDE SEQUENCE [LARGE SCALE GENOMIC DNA]</scope>
    <source>
        <strain evidence="2 3">JC4</strain>
    </source>
</reference>
<name>A0ABT1SZI3_9SPHI</name>
<comment type="caution">
    <text evidence="2">The sequence shown here is derived from an EMBL/GenBank/DDBJ whole genome shotgun (WGS) entry which is preliminary data.</text>
</comment>
<sequence>MAQSLREIAQALKASDKKVQLIYAFNGTGKTRLSQEFTELIDPKELNEEALEEQPIKVLYYNAFTEDLFYWDNDLDGDIVRKLKIHPNKFTNWIFTDQGQAFNIITNFQHYTSDKLTPRFNEESVSYDENGNAIIVNAYSEITFSIEGGNADRIENVKISKGEESNLIWCVFHSLLEQIIEVLNIVEPSDRDTNQFNNLQYVFIDDPVSSLDDTHLIELAVNIAQLIKSSQSTSPKFIITTHNPLFYNVLFNEFNNADNRHGYKLKHCEKKRLEKLDDGTFNLHIQSKDSPFAYHLFLLKELEKVAQSGDIQKYHFNFLRNILEKTSTFLGYVDWKELLPNEAEGSRDGYYNRIINLSSHSKFSGEEISVLTTQEKDVLKHLVREITRIYNFRSNINQPVTLHNVAV</sequence>
<feature type="domain" description="Protein CR006 P-loop" evidence="1">
    <location>
        <begin position="159"/>
        <end position="364"/>
    </location>
</feature>
<dbReference type="RefSeq" id="WP_256537821.1">
    <property type="nucleotide sequence ID" value="NZ_JANHOH010000001.1"/>
</dbReference>
<evidence type="ECO:0000259" key="1">
    <source>
        <dbReference type="Pfam" id="PF13166"/>
    </source>
</evidence>
<gene>
    <name evidence="2" type="ORF">NPE20_06620</name>
</gene>
<dbReference type="Pfam" id="PF13166">
    <property type="entry name" value="AAA_13"/>
    <property type="match status" value="1"/>
</dbReference>
<dbReference type="Gene3D" id="3.40.50.300">
    <property type="entry name" value="P-loop containing nucleotide triphosphate hydrolases"/>
    <property type="match status" value="1"/>
</dbReference>
<dbReference type="Proteomes" id="UP001204376">
    <property type="component" value="Unassembled WGS sequence"/>
</dbReference>
<dbReference type="EMBL" id="JANHOH010000001">
    <property type="protein sequence ID" value="MCQ6957620.1"/>
    <property type="molecule type" value="Genomic_DNA"/>
</dbReference>
<protein>
    <submittedName>
        <fullName evidence="2">AAA family ATPase</fullName>
    </submittedName>
</protein>
<evidence type="ECO:0000313" key="3">
    <source>
        <dbReference type="Proteomes" id="UP001204376"/>
    </source>
</evidence>
<evidence type="ECO:0000313" key="2">
    <source>
        <dbReference type="EMBL" id="MCQ6957620.1"/>
    </source>
</evidence>
<accession>A0ABT1SZI3</accession>
<organism evidence="2 3">
    <name type="scientific">Mucilaginibacter aquariorum</name>
    <dbReference type="NCBI Taxonomy" id="2967225"/>
    <lineage>
        <taxon>Bacteria</taxon>
        <taxon>Pseudomonadati</taxon>
        <taxon>Bacteroidota</taxon>
        <taxon>Sphingobacteriia</taxon>
        <taxon>Sphingobacteriales</taxon>
        <taxon>Sphingobacteriaceae</taxon>
        <taxon>Mucilaginibacter</taxon>
    </lineage>
</organism>
<dbReference type="InterPro" id="IPR027417">
    <property type="entry name" value="P-loop_NTPase"/>
</dbReference>
<dbReference type="InterPro" id="IPR026866">
    <property type="entry name" value="CR006_AAA"/>
</dbReference>
<keyword evidence="3" id="KW-1185">Reference proteome</keyword>